<dbReference type="Gene3D" id="3.30.730.10">
    <property type="entry name" value="AP2/ERF domain"/>
    <property type="match status" value="1"/>
</dbReference>
<gene>
    <name evidence="8" type="ORF">Nepgr_010760</name>
</gene>
<dbReference type="InterPro" id="IPR036955">
    <property type="entry name" value="AP2/ERF_dom_sf"/>
</dbReference>
<evidence type="ECO:0000313" key="9">
    <source>
        <dbReference type="Proteomes" id="UP001279734"/>
    </source>
</evidence>
<name>A0AAD3SDV6_NEPGR</name>
<keyword evidence="9" id="KW-1185">Reference proteome</keyword>
<sequence length="388" mass="43517">MDLSLLCPIKYTEHKNTAKKYRKGKPSKRHPQNGWKSAPKVIRVSVVDDDATDSSSDEECESLGRRRVKRYLNEIVIEEGSRNKSSVGSRILAKKEANLKSMKQSVTTCREAAGIRKFRGVRQRPWGKWAAEIRDPARRVRIWLGTFDSAEEAAIVYDNAAIQLRGPDALTNFATPPPKGTNPDAIAPSTKGYESGDESNHRLCSPTSVLHFRTNSNDEAEQRNGIKPEKRFEPIQQVESDVCWPDLVHGEAIGGLREQSILTGSNCSEPDADPVEDEELHNRSLGLVREEAFGQLQWQTNYTAEEYSADYFPMDLNDFFDFQPPEMLQFDDSLPPIFPDSLIPNEDLSDLLSDLSNDFGSSSTTLQVDAYFQDINDIFPPSDTVSAL</sequence>
<reference evidence="8" key="1">
    <citation type="submission" date="2023-05" db="EMBL/GenBank/DDBJ databases">
        <title>Nepenthes gracilis genome sequencing.</title>
        <authorList>
            <person name="Fukushima K."/>
        </authorList>
    </citation>
    <scope>NUCLEOTIDE SEQUENCE</scope>
    <source>
        <strain evidence="8">SING2019-196</strain>
    </source>
</reference>
<keyword evidence="5" id="KW-0539">Nucleus</keyword>
<dbReference type="Pfam" id="PF00847">
    <property type="entry name" value="AP2"/>
    <property type="match status" value="1"/>
</dbReference>
<dbReference type="AlphaFoldDB" id="A0AAD3SDV6"/>
<evidence type="ECO:0000259" key="7">
    <source>
        <dbReference type="PROSITE" id="PS51032"/>
    </source>
</evidence>
<dbReference type="CDD" id="cd00018">
    <property type="entry name" value="AP2"/>
    <property type="match status" value="1"/>
</dbReference>
<feature type="region of interest" description="Disordered" evidence="6">
    <location>
        <begin position="17"/>
        <end position="39"/>
    </location>
</feature>
<evidence type="ECO:0000256" key="5">
    <source>
        <dbReference type="ARBA" id="ARBA00023242"/>
    </source>
</evidence>
<dbReference type="EMBL" id="BSYO01000008">
    <property type="protein sequence ID" value="GMH08920.1"/>
    <property type="molecule type" value="Genomic_DNA"/>
</dbReference>
<dbReference type="SUPFAM" id="SSF54171">
    <property type="entry name" value="DNA-binding domain"/>
    <property type="match status" value="1"/>
</dbReference>
<protein>
    <recommendedName>
        <fullName evidence="7">AP2/ERF domain-containing protein</fullName>
    </recommendedName>
</protein>
<dbReference type="SMART" id="SM00380">
    <property type="entry name" value="AP2"/>
    <property type="match status" value="1"/>
</dbReference>
<comment type="subcellular location">
    <subcellularLocation>
        <location evidence="1">Nucleus</location>
    </subcellularLocation>
</comment>
<dbReference type="PROSITE" id="PS51032">
    <property type="entry name" value="AP2_ERF"/>
    <property type="match status" value="1"/>
</dbReference>
<feature type="compositionally biased region" description="Basic residues" evidence="6">
    <location>
        <begin position="17"/>
        <end position="31"/>
    </location>
</feature>
<dbReference type="Proteomes" id="UP001279734">
    <property type="component" value="Unassembled WGS sequence"/>
</dbReference>
<dbReference type="PRINTS" id="PR00367">
    <property type="entry name" value="ETHRSPELEMNT"/>
</dbReference>
<evidence type="ECO:0000256" key="1">
    <source>
        <dbReference type="ARBA" id="ARBA00004123"/>
    </source>
</evidence>
<dbReference type="FunFam" id="3.30.730.10:FF:000001">
    <property type="entry name" value="Ethylene-responsive transcription factor 2"/>
    <property type="match status" value="1"/>
</dbReference>
<keyword evidence="4" id="KW-0804">Transcription</keyword>
<dbReference type="PANTHER" id="PTHR31194">
    <property type="entry name" value="SHN SHINE , DNA BINDING / TRANSCRIPTION FACTOR"/>
    <property type="match status" value="1"/>
</dbReference>
<proteinExistence type="predicted"/>
<accession>A0AAD3SDV6</accession>
<dbReference type="GO" id="GO:0003677">
    <property type="term" value="F:DNA binding"/>
    <property type="evidence" value="ECO:0007669"/>
    <property type="project" value="UniProtKB-KW"/>
</dbReference>
<evidence type="ECO:0000313" key="8">
    <source>
        <dbReference type="EMBL" id="GMH08920.1"/>
    </source>
</evidence>
<dbReference type="GO" id="GO:0003700">
    <property type="term" value="F:DNA-binding transcription factor activity"/>
    <property type="evidence" value="ECO:0007669"/>
    <property type="project" value="InterPro"/>
</dbReference>
<dbReference type="InterPro" id="IPR016177">
    <property type="entry name" value="DNA-bd_dom_sf"/>
</dbReference>
<feature type="region of interest" description="Disordered" evidence="6">
    <location>
        <begin position="174"/>
        <end position="201"/>
    </location>
</feature>
<comment type="caution">
    <text evidence="8">The sequence shown here is derived from an EMBL/GenBank/DDBJ whole genome shotgun (WGS) entry which is preliminary data.</text>
</comment>
<feature type="domain" description="AP2/ERF" evidence="7">
    <location>
        <begin position="117"/>
        <end position="174"/>
    </location>
</feature>
<evidence type="ECO:0000256" key="2">
    <source>
        <dbReference type="ARBA" id="ARBA00023015"/>
    </source>
</evidence>
<dbReference type="GO" id="GO:0005634">
    <property type="term" value="C:nucleus"/>
    <property type="evidence" value="ECO:0007669"/>
    <property type="project" value="UniProtKB-SubCell"/>
</dbReference>
<dbReference type="InterPro" id="IPR001471">
    <property type="entry name" value="AP2/ERF_dom"/>
</dbReference>
<dbReference type="PANTHER" id="PTHR31194:SF202">
    <property type="entry name" value="ETHYLENE-RESPONSIVE TRANSCRIPTION FACTOR ERF070"/>
    <property type="match status" value="1"/>
</dbReference>
<keyword evidence="3" id="KW-0238">DNA-binding</keyword>
<organism evidence="8 9">
    <name type="scientific">Nepenthes gracilis</name>
    <name type="common">Slender pitcher plant</name>
    <dbReference type="NCBI Taxonomy" id="150966"/>
    <lineage>
        <taxon>Eukaryota</taxon>
        <taxon>Viridiplantae</taxon>
        <taxon>Streptophyta</taxon>
        <taxon>Embryophyta</taxon>
        <taxon>Tracheophyta</taxon>
        <taxon>Spermatophyta</taxon>
        <taxon>Magnoliopsida</taxon>
        <taxon>eudicotyledons</taxon>
        <taxon>Gunneridae</taxon>
        <taxon>Pentapetalae</taxon>
        <taxon>Caryophyllales</taxon>
        <taxon>Nepenthaceae</taxon>
        <taxon>Nepenthes</taxon>
    </lineage>
</organism>
<keyword evidence="2" id="KW-0805">Transcription regulation</keyword>
<evidence type="ECO:0000256" key="6">
    <source>
        <dbReference type="SAM" id="MobiDB-lite"/>
    </source>
</evidence>
<evidence type="ECO:0000256" key="4">
    <source>
        <dbReference type="ARBA" id="ARBA00023163"/>
    </source>
</evidence>
<dbReference type="InterPro" id="IPR050913">
    <property type="entry name" value="AP2/ERF_ERF"/>
</dbReference>
<evidence type="ECO:0000256" key="3">
    <source>
        <dbReference type="ARBA" id="ARBA00023125"/>
    </source>
</evidence>